<reference evidence="3 4" key="1">
    <citation type="submission" date="2018-03" db="EMBL/GenBank/DDBJ databases">
        <authorList>
            <person name="Keele B.F."/>
        </authorList>
    </citation>
    <scope>NUCLEOTIDE SEQUENCE [LARGE SCALE GENOMIC DNA]</scope>
    <source>
        <strain evidence="3 4">CeCT 8812</strain>
    </source>
</reference>
<dbReference type="EMBL" id="OMKW01000004">
    <property type="protein sequence ID" value="SPF30647.1"/>
    <property type="molecule type" value="Genomic_DNA"/>
</dbReference>
<protein>
    <recommendedName>
        <fullName evidence="5">Copper chaperone PCu(A)C</fullName>
    </recommendedName>
</protein>
<dbReference type="OrthoDB" id="9796962at2"/>
<keyword evidence="2" id="KW-0732">Signal</keyword>
<sequence length="187" mass="20190">MIRYALSAAFAALFALPAAAHDFTTGDLTVEHPYARATTSQAQMAGGFMTITNNGTESDRLIGVEGAFARDFQVHLTEDNDGVMRMREVEAGVEIPAGESVELMRGSYHVMFMGLDNALAEGETYDATLIFENAGELPITFKVEAFNYQPEHSDGSMAHGEMSHDSMGHDEDSDNHAGHGHGHSGHD</sequence>
<organism evidence="3 4">
    <name type="scientific">Pontivivens insulae</name>
    <dbReference type="NCBI Taxonomy" id="1639689"/>
    <lineage>
        <taxon>Bacteria</taxon>
        <taxon>Pseudomonadati</taxon>
        <taxon>Pseudomonadota</taxon>
        <taxon>Alphaproteobacteria</taxon>
        <taxon>Rhodobacterales</taxon>
        <taxon>Paracoccaceae</taxon>
        <taxon>Pontivivens</taxon>
    </lineage>
</organism>
<evidence type="ECO:0008006" key="5">
    <source>
        <dbReference type="Google" id="ProtNLM"/>
    </source>
</evidence>
<dbReference type="PANTHER" id="PTHR36302">
    <property type="entry name" value="BLR7088 PROTEIN"/>
    <property type="match status" value="1"/>
</dbReference>
<dbReference type="SUPFAM" id="SSF110087">
    <property type="entry name" value="DR1885-like metal-binding protein"/>
    <property type="match status" value="1"/>
</dbReference>
<proteinExistence type="predicted"/>
<dbReference type="Gene3D" id="2.60.40.1890">
    <property type="entry name" value="PCu(A)C copper chaperone"/>
    <property type="match status" value="1"/>
</dbReference>
<dbReference type="InterPro" id="IPR058248">
    <property type="entry name" value="Lxx211020-like"/>
</dbReference>
<dbReference type="InterPro" id="IPR007410">
    <property type="entry name" value="LpqE-like"/>
</dbReference>
<dbReference type="AlphaFoldDB" id="A0A2R8AEL3"/>
<dbReference type="PANTHER" id="PTHR36302:SF1">
    <property type="entry name" value="COPPER CHAPERONE PCU(A)C"/>
    <property type="match status" value="1"/>
</dbReference>
<feature type="signal peptide" evidence="2">
    <location>
        <begin position="1"/>
        <end position="20"/>
    </location>
</feature>
<keyword evidence="4" id="KW-1185">Reference proteome</keyword>
<evidence type="ECO:0000313" key="4">
    <source>
        <dbReference type="Proteomes" id="UP000244932"/>
    </source>
</evidence>
<evidence type="ECO:0000256" key="1">
    <source>
        <dbReference type="SAM" id="MobiDB-lite"/>
    </source>
</evidence>
<evidence type="ECO:0000256" key="2">
    <source>
        <dbReference type="SAM" id="SignalP"/>
    </source>
</evidence>
<dbReference type="Proteomes" id="UP000244932">
    <property type="component" value="Unassembled WGS sequence"/>
</dbReference>
<accession>A0A2R8AEL3</accession>
<feature type="chain" id="PRO_5015347787" description="Copper chaperone PCu(A)C" evidence="2">
    <location>
        <begin position="21"/>
        <end position="187"/>
    </location>
</feature>
<dbReference type="RefSeq" id="WP_108783368.1">
    <property type="nucleotide sequence ID" value="NZ_OMKW01000004.1"/>
</dbReference>
<feature type="region of interest" description="Disordered" evidence="1">
    <location>
        <begin position="152"/>
        <end position="187"/>
    </location>
</feature>
<feature type="compositionally biased region" description="Basic and acidic residues" evidence="1">
    <location>
        <begin position="161"/>
        <end position="177"/>
    </location>
</feature>
<dbReference type="Pfam" id="PF04314">
    <property type="entry name" value="PCuAC"/>
    <property type="match status" value="1"/>
</dbReference>
<evidence type="ECO:0000313" key="3">
    <source>
        <dbReference type="EMBL" id="SPF30647.1"/>
    </source>
</evidence>
<dbReference type="InterPro" id="IPR036182">
    <property type="entry name" value="PCuAC_sf"/>
</dbReference>
<gene>
    <name evidence="3" type="ORF">POI8812_02988</name>
</gene>
<feature type="compositionally biased region" description="Basic residues" evidence="1">
    <location>
        <begin position="178"/>
        <end position="187"/>
    </location>
</feature>
<name>A0A2R8AEL3_9RHOB</name>